<gene>
    <name evidence="3" type="ORF">CJ255_16495</name>
</gene>
<dbReference type="Proteomes" id="UP000220527">
    <property type="component" value="Unassembled WGS sequence"/>
</dbReference>
<evidence type="ECO:0000259" key="2">
    <source>
        <dbReference type="Pfam" id="PF11716"/>
    </source>
</evidence>
<reference evidence="4" key="1">
    <citation type="submission" date="2017-08" db="EMBL/GenBank/DDBJ databases">
        <authorList>
            <person name="Grouzdev D.S."/>
            <person name="Gaisin V.A."/>
            <person name="Rysina M.S."/>
            <person name="Gorlenko V.M."/>
        </authorList>
    </citation>
    <scope>NUCLEOTIDE SEQUENCE [LARGE SCALE GENOMIC DNA]</scope>
    <source>
        <strain evidence="4">Kir15-3F</strain>
    </source>
</reference>
<evidence type="ECO:0000256" key="1">
    <source>
        <dbReference type="SAM" id="MobiDB-lite"/>
    </source>
</evidence>
<comment type="caution">
    <text evidence="3">The sequence shown here is derived from an EMBL/GenBank/DDBJ whole genome shotgun (WGS) entry which is preliminary data.</text>
</comment>
<evidence type="ECO:0000313" key="4">
    <source>
        <dbReference type="Proteomes" id="UP000220527"/>
    </source>
</evidence>
<name>A0A2A6RG80_9CHLR</name>
<dbReference type="Gene3D" id="1.20.120.450">
    <property type="entry name" value="dinb family like domain"/>
    <property type="match status" value="1"/>
</dbReference>
<dbReference type="Pfam" id="PF11716">
    <property type="entry name" value="MDMPI_N"/>
    <property type="match status" value="1"/>
</dbReference>
<dbReference type="GO" id="GO:0046872">
    <property type="term" value="F:metal ion binding"/>
    <property type="evidence" value="ECO:0007669"/>
    <property type="project" value="InterPro"/>
</dbReference>
<evidence type="ECO:0000313" key="3">
    <source>
        <dbReference type="EMBL" id="PDW01941.1"/>
    </source>
</evidence>
<organism evidence="3 4">
    <name type="scientific">Candidatus Viridilinea mediisalina</name>
    <dbReference type="NCBI Taxonomy" id="2024553"/>
    <lineage>
        <taxon>Bacteria</taxon>
        <taxon>Bacillati</taxon>
        <taxon>Chloroflexota</taxon>
        <taxon>Chloroflexia</taxon>
        <taxon>Chloroflexales</taxon>
        <taxon>Chloroflexineae</taxon>
        <taxon>Oscillochloridaceae</taxon>
        <taxon>Candidatus Viridilinea</taxon>
    </lineage>
</organism>
<keyword evidence="4" id="KW-1185">Reference proteome</keyword>
<dbReference type="EMBL" id="NQWI01000097">
    <property type="protein sequence ID" value="PDW01941.1"/>
    <property type="molecule type" value="Genomic_DNA"/>
</dbReference>
<dbReference type="SUPFAM" id="SSF109854">
    <property type="entry name" value="DinB/YfiT-like putative metalloenzymes"/>
    <property type="match status" value="1"/>
</dbReference>
<proteinExistence type="predicted"/>
<dbReference type="InterPro" id="IPR034660">
    <property type="entry name" value="DinB/YfiT-like"/>
</dbReference>
<protein>
    <recommendedName>
        <fullName evidence="2">Mycothiol-dependent maleylpyruvate isomerase metal-binding domain-containing protein</fullName>
    </recommendedName>
</protein>
<accession>A0A2A6RG80</accession>
<dbReference type="InterPro" id="IPR036527">
    <property type="entry name" value="SCP2_sterol-bd_dom_sf"/>
</dbReference>
<feature type="domain" description="Mycothiol-dependent maleylpyruvate isomerase metal-binding" evidence="2">
    <location>
        <begin position="71"/>
        <end position="173"/>
    </location>
</feature>
<sequence length="339" mass="37661">MAPTWCWRSRVPKGSIMAPTEHEHPLDTTEELSAEEQAEREHAEAEVALARLEDRIGAFTAYTLANDFLELREIFAGSFERMKAEDWQRRSERRAQGWTRRQALAHVTAVTEAYNQAISTALAGEPVVIPGMSERSDLKAFNEAAIEARAELTVEALTTTFLDALSESASLVAPLSLKEMVHHVPLPHLSSVPTIGEMFGSSLAHAGIIHGAQLALTRARPIWIYFQPGMMRRQITRFVHLLGLNYWPERGGDLHATIAINIAGQGGGSWLIRISPSGGQGKIGRARTNDVTFSFNSADLFCRIMTFQSSAWRPLLLRRLRVAGQLGLARRVPHFFMPT</sequence>
<dbReference type="SUPFAM" id="SSF55718">
    <property type="entry name" value="SCP-like"/>
    <property type="match status" value="1"/>
</dbReference>
<dbReference type="AlphaFoldDB" id="A0A2A6RG80"/>
<dbReference type="OrthoDB" id="162250at2"/>
<dbReference type="InterPro" id="IPR024344">
    <property type="entry name" value="MDMPI_metal-binding"/>
</dbReference>
<feature type="region of interest" description="Disordered" evidence="1">
    <location>
        <begin position="16"/>
        <end position="42"/>
    </location>
</feature>